<sequence length="922" mass="99888">MKLKKAALMILPLLMLTGCGESTNPSTAENSSVTESVEAKTYAITAETGAGYEITDLSATTAKRGDKITFKVNVTDAEKTISKVKYNTSELTADDNGVYSFTMPARAVTISVELRDKPKTYTITAEAGEGYEITNLSATDAIAGTSITFKVNLTDTTKAIKAVKANNISCVKTGDVYSFDMPAEAVVIRVELNSAHAITAENGEGYTISELSDTNTYPGKTVTFKVTVTDSMKEISSVKANAVDCTAIGAGTYSFVMPNEAVTIHVNLTAVALGLDLTDAKTGYIINELVPSQSDTFTSEGIKLYTSDEQGQLVELTPAQYATVTYTSPDIEDLTKPIETTGVKNIEVHFGDHVRTFQIAVGTYTVDDVTLVQQDLSVRISVACKYIGLSEAQFKAFDWGMDLQHNNNVDGFGWGTVIDTDNEGTSLTFAFGEDNTVTFGLDITDIEKGSYTTHFGHKLVDNGNGGFQKMDLLKPGGTAKRLVVGDKAYMVQFGAFWNKGDCDITIMGANEDYAKAERKITSTALAKDENKAMLTITGQYSSYFNEELTAEDLAFYLDFEQYNTWTTKKFDEKNSVNELDATYNLDTVNHTYSISFDVAQILKEGGEDNGWFMHINNSSSNFEFSALQATTLTMDDGSVIKMDFGSNLGAPSWANGLVTLTYTAPVVPDDDNVKVTSLSYINNNGSMELKVEGDYKLSTGVPTVHVGDLTKNATVTNNTFSCNIDVSSIAAASDVALSLSYTAESEEKTINVKLEDLAAKPALGSTSDAVYGYRTNSKGVISLKKNANDTFSIGTVELKNNADKMELTVYGGLRQGVDTSTLSFSLKDTEFTASLTDAVDANGYVKFTVDVTAAPEFVDPGQGNEQYMFLFTAGTENFQFWPGDWAYTIDIAEASTATHKFKVGRVKQDWGEAQYRLEKTAL</sequence>
<dbReference type="KEGG" id="trc:DYE49_03290"/>
<feature type="chain" id="PRO_5032650733" evidence="1">
    <location>
        <begin position="21"/>
        <end position="922"/>
    </location>
</feature>
<reference evidence="2 3" key="1">
    <citation type="submission" date="2018-08" db="EMBL/GenBank/DDBJ databases">
        <title>The first complete genome of Treponema rectale (CHPAT), a commensal spirochete of the bovine rectum.</title>
        <authorList>
            <person name="Staton G.J."/>
            <person name="Clegg S.R."/>
            <person name="Carter S.D."/>
            <person name="Radford A.D."/>
            <person name="Darby A."/>
            <person name="Hall N."/>
            <person name="Birtles R.J."/>
            <person name="Evans N.J."/>
        </authorList>
    </citation>
    <scope>NUCLEOTIDE SEQUENCE [LARGE SCALE GENOMIC DNA]</scope>
    <source>
        <strain evidence="2 3">CHPA</strain>
    </source>
</reference>
<dbReference type="PROSITE" id="PS51257">
    <property type="entry name" value="PROKAR_LIPOPROTEIN"/>
    <property type="match status" value="1"/>
</dbReference>
<keyword evidence="1" id="KW-0732">Signal</keyword>
<evidence type="ECO:0000256" key="1">
    <source>
        <dbReference type="SAM" id="SignalP"/>
    </source>
</evidence>
<dbReference type="EMBL" id="CP031517">
    <property type="protein sequence ID" value="QOS39534.1"/>
    <property type="molecule type" value="Genomic_DNA"/>
</dbReference>
<protein>
    <submittedName>
        <fullName evidence="2">Uncharacterized protein</fullName>
    </submittedName>
</protein>
<proteinExistence type="predicted"/>
<evidence type="ECO:0000313" key="2">
    <source>
        <dbReference type="EMBL" id="QOS39534.1"/>
    </source>
</evidence>
<dbReference type="Proteomes" id="UP000593591">
    <property type="component" value="Chromosome"/>
</dbReference>
<accession>A0A7M1XIT9</accession>
<organism evidence="2 3">
    <name type="scientific">Treponema rectale</name>
    <dbReference type="NCBI Taxonomy" id="744512"/>
    <lineage>
        <taxon>Bacteria</taxon>
        <taxon>Pseudomonadati</taxon>
        <taxon>Spirochaetota</taxon>
        <taxon>Spirochaetia</taxon>
        <taxon>Spirochaetales</taxon>
        <taxon>Treponemataceae</taxon>
        <taxon>Treponema</taxon>
    </lineage>
</organism>
<feature type="signal peptide" evidence="1">
    <location>
        <begin position="1"/>
        <end position="20"/>
    </location>
</feature>
<gene>
    <name evidence="2" type="ORF">DYE49_03290</name>
</gene>
<evidence type="ECO:0000313" key="3">
    <source>
        <dbReference type="Proteomes" id="UP000593591"/>
    </source>
</evidence>
<dbReference type="AlphaFoldDB" id="A0A7M1XIT9"/>
<name>A0A7M1XIT9_9SPIR</name>